<accession>A0A976MAL7</accession>
<protein>
    <submittedName>
        <fullName evidence="1">Uncharacterized protein</fullName>
    </submittedName>
</protein>
<gene>
    <name evidence="1" type="ORF">MACK_000822</name>
</gene>
<organism evidence="1 2">
    <name type="scientific">Theileria orientalis</name>
    <dbReference type="NCBI Taxonomy" id="68886"/>
    <lineage>
        <taxon>Eukaryota</taxon>
        <taxon>Sar</taxon>
        <taxon>Alveolata</taxon>
        <taxon>Apicomplexa</taxon>
        <taxon>Aconoidasida</taxon>
        <taxon>Piroplasmida</taxon>
        <taxon>Theileriidae</taxon>
        <taxon>Theileria</taxon>
    </lineage>
</organism>
<dbReference type="Proteomes" id="UP000244811">
    <property type="component" value="Chromosome 1"/>
</dbReference>
<dbReference type="EMBL" id="CP056069">
    <property type="protein sequence ID" value="UKK00748.2"/>
    <property type="molecule type" value="Genomic_DNA"/>
</dbReference>
<evidence type="ECO:0000313" key="1">
    <source>
        <dbReference type="EMBL" id="UKK00748.2"/>
    </source>
</evidence>
<evidence type="ECO:0000313" key="2">
    <source>
        <dbReference type="Proteomes" id="UP000244811"/>
    </source>
</evidence>
<dbReference type="AlphaFoldDB" id="A0A976MAL7"/>
<proteinExistence type="predicted"/>
<reference evidence="1" key="1">
    <citation type="submission" date="2022-07" db="EMBL/GenBank/DDBJ databases">
        <title>Evaluation of T. orientalis genome assembly methods using nanopore sequencing and analysis of variation between genomes.</title>
        <authorList>
            <person name="Yam J."/>
            <person name="Micallef M.L."/>
            <person name="Liu M."/>
            <person name="Djordjevic S.P."/>
            <person name="Bogema D.R."/>
            <person name="Jenkins C."/>
        </authorList>
    </citation>
    <scope>NUCLEOTIDE SEQUENCE</scope>
    <source>
        <strain evidence="1">Goon Nure</strain>
    </source>
</reference>
<sequence>MFRFIFLLNRNKLHNLKYLSFTNRYYRTKYRKKVTIELNKPSIYEDRRTAPSKLLKANLFTPESAGYRELSMLCFWIVNYGYADYSILTRYVQCAIDNIRKLKIKSIALIFHSVSKYLYDNDITLINSDKIEDSEIENKNRQALIGRCVQMILNSSSLLPNLFVNAVPKDLGMISLSIMNIYQMFINECNVEIVNSLIIDTNSNEKTNKNTISQPENLKRISSIVNKLLQRLSQEIIPKMPFCELDEFAAYAKAFSKMNTDWSNHFMRELSHEISSLLMEKIEDLEMLAKNKFIGEDLIEQLNKLPRDLSTITCSLSKSTTSDTKFWERSSKVTSLLLKMKNRNYGIRELDITTLTLLCTSMSKHVDVRPIVEEILNVLPPETLEPSTKNKNNSGILVGFNTSIRNLKDEALAQKFLKKLDAKELIHMNTKLVSQFIVNFARSGLTENTEVRDGIISLLDNVLEEQMLGSIYIARKALNIPTDKVLELFTRLSASLNSVDSITLVSILMTSMDVVPTSGNSRTNICDEIKSMCNQVIQVLSDKVDQIPLKMILPLLSLVLNDFGGNIKFISKLCKKIDEHFNDFDIMEIVSLTNEMSAMGLNVNKLFSKNIMKIRESVKVELDDDSIYDIDGEKTTHYIDTTPVEYVISAGSNIDHAPVRTYAKIDFTKKDEDEIAAIAKCTLIKSESVNMLNMEDFMDEYETESTFELTKYPSNKQERELNRDIGASIKSRSLEALSRSSTTEELKSEWANLRQCAD</sequence>
<name>A0A976MAL7_THEOR</name>